<dbReference type="GO" id="GO:0016740">
    <property type="term" value="F:transferase activity"/>
    <property type="evidence" value="ECO:0007669"/>
    <property type="project" value="UniProtKB-KW"/>
</dbReference>
<dbReference type="AlphaFoldDB" id="A0A7Z0EFD8"/>
<proteinExistence type="predicted"/>
<sequence>MSKNSGQIVAFPYWSDNPYLNMLYLAPRAAGWKLKTSTLLTSLLIQLDEVGAGDVVHIHWTSPIVQKADTREEAAEQLRAFQQGLDTALANGAVLVWTVHNVRPHECLYPELELELVNFLVDRAAAVHVLSKGTEIEASDYYTIPIAKIVHVPHASYSGVYDQSLSRADARNRLGLADDEKALLFFGQMRAYKGLDVLFGAVERAAALGETIVLLLAGKTKEEDLLAIEAVLPRNVRIIRDHSYIPDDSTQDWFAAADLAVFPYKNVLNSGSVFLAATYGLPTILPNQDHMLRQFRAQKWIQFYDTANEVDSLGTLIADFDMTDVSLREEATAFAEGYTPYDMSREFLKRLEAALS</sequence>
<dbReference type="Gene3D" id="3.40.50.2000">
    <property type="entry name" value="Glycogen Phosphorylase B"/>
    <property type="match status" value="1"/>
</dbReference>
<keyword evidence="2" id="KW-1185">Reference proteome</keyword>
<dbReference type="RefSeq" id="WP_179579193.1">
    <property type="nucleotide sequence ID" value="NZ_JACCFM010000001.1"/>
</dbReference>
<dbReference type="SUPFAM" id="SSF53756">
    <property type="entry name" value="UDP-Glycosyltransferase/glycogen phosphorylase"/>
    <property type="match status" value="1"/>
</dbReference>
<comment type="caution">
    <text evidence="1">The sequence shown here is derived from an EMBL/GenBank/DDBJ whole genome shotgun (WGS) entry which is preliminary data.</text>
</comment>
<dbReference type="Pfam" id="PF13692">
    <property type="entry name" value="Glyco_trans_1_4"/>
    <property type="match status" value="1"/>
</dbReference>
<organism evidence="1 2">
    <name type="scientific">Glaciibacter psychrotolerans</name>
    <dbReference type="NCBI Taxonomy" id="670054"/>
    <lineage>
        <taxon>Bacteria</taxon>
        <taxon>Bacillati</taxon>
        <taxon>Actinomycetota</taxon>
        <taxon>Actinomycetes</taxon>
        <taxon>Micrococcales</taxon>
        <taxon>Microbacteriaceae</taxon>
        <taxon>Glaciibacter</taxon>
    </lineage>
</organism>
<dbReference type="EMBL" id="JACCFM010000001">
    <property type="protein sequence ID" value="NYJ20606.1"/>
    <property type="molecule type" value="Genomic_DNA"/>
</dbReference>
<gene>
    <name evidence="1" type="ORF">HNR05_002397</name>
</gene>
<evidence type="ECO:0000313" key="2">
    <source>
        <dbReference type="Proteomes" id="UP000537260"/>
    </source>
</evidence>
<accession>A0A7Z0EFD8</accession>
<evidence type="ECO:0000313" key="1">
    <source>
        <dbReference type="EMBL" id="NYJ20606.1"/>
    </source>
</evidence>
<reference evidence="1 2" key="1">
    <citation type="submission" date="2020-07" db="EMBL/GenBank/DDBJ databases">
        <title>Sequencing the genomes of 1000 actinobacteria strains.</title>
        <authorList>
            <person name="Klenk H.-P."/>
        </authorList>
    </citation>
    <scope>NUCLEOTIDE SEQUENCE [LARGE SCALE GENOMIC DNA]</scope>
    <source>
        <strain evidence="1 2">LI1</strain>
    </source>
</reference>
<protein>
    <submittedName>
        <fullName evidence="1">Glycosyltransferase involved in cell wall biosynthesis</fullName>
    </submittedName>
</protein>
<keyword evidence="1" id="KW-0808">Transferase</keyword>
<name>A0A7Z0EFD8_9MICO</name>
<dbReference type="Proteomes" id="UP000537260">
    <property type="component" value="Unassembled WGS sequence"/>
</dbReference>